<keyword evidence="2" id="KW-1134">Transmembrane beta strand</keyword>
<evidence type="ECO:0000256" key="1">
    <source>
        <dbReference type="ARBA" id="ARBA00004370"/>
    </source>
</evidence>
<proteinExistence type="predicted"/>
<feature type="transmembrane region" description="Helical" evidence="5">
    <location>
        <begin position="32"/>
        <end position="53"/>
    </location>
</feature>
<dbReference type="Gene3D" id="3.10.20.310">
    <property type="entry name" value="membrane protein fhac"/>
    <property type="match status" value="1"/>
</dbReference>
<dbReference type="RefSeq" id="WP_226933780.1">
    <property type="nucleotide sequence ID" value="NZ_JACDXX010000002.1"/>
</dbReference>
<reference evidence="8 9" key="1">
    <citation type="submission" date="2020-07" db="EMBL/GenBank/DDBJ databases">
        <title>Pseudogemmobacter sp. nov., isolated from poultry manure in Taiwan.</title>
        <authorList>
            <person name="Lin S.-Y."/>
            <person name="Tang Y.-S."/>
            <person name="Young C.-C."/>
        </authorList>
    </citation>
    <scope>NUCLEOTIDE SEQUENCE [LARGE SCALE GENOMIC DNA]</scope>
    <source>
        <strain evidence="8 9">CC-YST710</strain>
    </source>
</reference>
<keyword evidence="9" id="KW-1185">Reference proteome</keyword>
<organism evidence="8 9">
    <name type="scientific">Pseudogemmobacter faecipullorum</name>
    <dbReference type="NCBI Taxonomy" id="2755041"/>
    <lineage>
        <taxon>Bacteria</taxon>
        <taxon>Pseudomonadati</taxon>
        <taxon>Pseudomonadota</taxon>
        <taxon>Alphaproteobacteria</taxon>
        <taxon>Rhodobacterales</taxon>
        <taxon>Paracoccaceae</taxon>
        <taxon>Pseudogemmobacter</taxon>
    </lineage>
</organism>
<dbReference type="InterPro" id="IPR010827">
    <property type="entry name" value="BamA/TamA_POTRA"/>
</dbReference>
<evidence type="ECO:0000313" key="8">
    <source>
        <dbReference type="EMBL" id="MCB5408878.1"/>
    </source>
</evidence>
<dbReference type="Pfam" id="PF01103">
    <property type="entry name" value="Omp85"/>
    <property type="match status" value="1"/>
</dbReference>
<name>A0ABS8CHL0_9RHOB</name>
<evidence type="ECO:0000256" key="2">
    <source>
        <dbReference type="ARBA" id="ARBA00022452"/>
    </source>
</evidence>
<dbReference type="EMBL" id="JACDXX010000002">
    <property type="protein sequence ID" value="MCB5408878.1"/>
    <property type="molecule type" value="Genomic_DNA"/>
</dbReference>
<dbReference type="Gene3D" id="2.40.160.50">
    <property type="entry name" value="membrane protein fhac: a member of the omp85/tpsb transporter family"/>
    <property type="match status" value="1"/>
</dbReference>
<dbReference type="Pfam" id="PF07244">
    <property type="entry name" value="POTRA"/>
    <property type="match status" value="1"/>
</dbReference>
<evidence type="ECO:0000259" key="6">
    <source>
        <dbReference type="Pfam" id="PF01103"/>
    </source>
</evidence>
<feature type="domain" description="Bacterial surface antigen (D15)" evidence="6">
    <location>
        <begin position="329"/>
        <end position="625"/>
    </location>
</feature>
<comment type="subcellular location">
    <subcellularLocation>
        <location evidence="1">Membrane</location>
    </subcellularLocation>
</comment>
<dbReference type="Proteomes" id="UP001198571">
    <property type="component" value="Unassembled WGS sequence"/>
</dbReference>
<protein>
    <submittedName>
        <fullName evidence="8">Outer membrane protein assembly factor</fullName>
    </submittedName>
</protein>
<dbReference type="InterPro" id="IPR000184">
    <property type="entry name" value="Bac_surfAg_D15"/>
</dbReference>
<sequence length="625" mass="66287">MQKKLRKSGSGTAGQEKPAQLARGRRRNQLRLAVAGLATAASIGAFASGTLAFDGPEFQVVGEDKTLTQLVRRSSLLLAQSDEKVTNPEDLFTAARADYARLLAALYAEGYYAPVIRITLDGREAASIAPLDAPARVGAALIFVDPGPRFAFSRTSVAPLAPRTTLPVDFRAGAPARAGVISEAVSAATLAWREEGHAKVRVSREDILANHPERTLSAVVGLAPGPSLRFGPVSVKGADRMDLRRVLKIAGLNEGTKFSQTELDRAANRLRRSGVFSSVSLTESEQVLPGGLLPIEITVAEHKTRRYSVGAELSSVDGAALSGYWLHRNLLGGGERLRVDASISNIGAGDSGVDYELGVTLDRPATLTPDTTAGILAKIGHLDEVDYDADYAELGLTFTQYFSEQLTLRGGLSYEQVQGRDPTGTFRYRNLSLPFGATWDRRDSTTDAKKGFYIDGTAKPFLGFSDTGSGLRMTLDARGYRSFSDQRFTVAARLQGGAVLGSDLLDTPRDDLFFSGGGGSVRGQTYRSLGIETPDGLGGTYLIGGTEYAAGSLELRARFGESWGGVAFIDAGFVGADGESESHAGAGIGVRYETGFGPIRFDVAAPISGPNDDGVQIYIGLGQAF</sequence>
<evidence type="ECO:0000256" key="5">
    <source>
        <dbReference type="SAM" id="Phobius"/>
    </source>
</evidence>
<keyword evidence="5" id="KW-0812">Transmembrane</keyword>
<evidence type="ECO:0000259" key="7">
    <source>
        <dbReference type="Pfam" id="PF07244"/>
    </source>
</evidence>
<keyword evidence="3 5" id="KW-0472">Membrane</keyword>
<keyword evidence="5" id="KW-1133">Transmembrane helix</keyword>
<evidence type="ECO:0000256" key="4">
    <source>
        <dbReference type="SAM" id="MobiDB-lite"/>
    </source>
</evidence>
<evidence type="ECO:0000313" key="9">
    <source>
        <dbReference type="Proteomes" id="UP001198571"/>
    </source>
</evidence>
<gene>
    <name evidence="8" type="ORF">H0485_02490</name>
</gene>
<feature type="domain" description="POTRA" evidence="7">
    <location>
        <begin position="229"/>
        <end position="283"/>
    </location>
</feature>
<dbReference type="InterPro" id="IPR039910">
    <property type="entry name" value="D15-like"/>
</dbReference>
<accession>A0ABS8CHL0</accession>
<dbReference type="PANTHER" id="PTHR12815:SF42">
    <property type="entry name" value="BACTERIAL SURFACE ANTIGEN (D15) DOMAIN-CONTAINING PROTEIN"/>
    <property type="match status" value="1"/>
</dbReference>
<comment type="caution">
    <text evidence="8">The sequence shown here is derived from an EMBL/GenBank/DDBJ whole genome shotgun (WGS) entry which is preliminary data.</text>
</comment>
<dbReference type="PANTHER" id="PTHR12815">
    <property type="entry name" value="SORTING AND ASSEMBLY MACHINERY SAMM50 PROTEIN FAMILY MEMBER"/>
    <property type="match status" value="1"/>
</dbReference>
<feature type="region of interest" description="Disordered" evidence="4">
    <location>
        <begin position="1"/>
        <end position="24"/>
    </location>
</feature>
<evidence type="ECO:0000256" key="3">
    <source>
        <dbReference type="ARBA" id="ARBA00023136"/>
    </source>
</evidence>